<protein>
    <submittedName>
        <fullName evidence="2">Uncharacterized protein</fullName>
    </submittedName>
</protein>
<feature type="compositionally biased region" description="Basic and acidic residues" evidence="1">
    <location>
        <begin position="96"/>
        <end position="106"/>
    </location>
</feature>
<feature type="region of interest" description="Disordered" evidence="1">
    <location>
        <begin position="131"/>
        <end position="170"/>
    </location>
</feature>
<evidence type="ECO:0000256" key="1">
    <source>
        <dbReference type="SAM" id="MobiDB-lite"/>
    </source>
</evidence>
<dbReference type="Proteomes" id="UP001153269">
    <property type="component" value="Unassembled WGS sequence"/>
</dbReference>
<feature type="compositionally biased region" description="Gly residues" evidence="1">
    <location>
        <begin position="8"/>
        <end position="28"/>
    </location>
</feature>
<organism evidence="2 3">
    <name type="scientific">Pleuronectes platessa</name>
    <name type="common">European plaice</name>
    <dbReference type="NCBI Taxonomy" id="8262"/>
    <lineage>
        <taxon>Eukaryota</taxon>
        <taxon>Metazoa</taxon>
        <taxon>Chordata</taxon>
        <taxon>Craniata</taxon>
        <taxon>Vertebrata</taxon>
        <taxon>Euteleostomi</taxon>
        <taxon>Actinopterygii</taxon>
        <taxon>Neopterygii</taxon>
        <taxon>Teleostei</taxon>
        <taxon>Neoteleostei</taxon>
        <taxon>Acanthomorphata</taxon>
        <taxon>Carangaria</taxon>
        <taxon>Pleuronectiformes</taxon>
        <taxon>Pleuronectoidei</taxon>
        <taxon>Pleuronectidae</taxon>
        <taxon>Pleuronectes</taxon>
    </lineage>
</organism>
<reference evidence="2" key="1">
    <citation type="submission" date="2020-03" db="EMBL/GenBank/DDBJ databases">
        <authorList>
            <person name="Weist P."/>
        </authorList>
    </citation>
    <scope>NUCLEOTIDE SEQUENCE</scope>
</reference>
<accession>A0A9N7W0B4</accession>
<feature type="region of interest" description="Disordered" evidence="1">
    <location>
        <begin position="69"/>
        <end position="119"/>
    </location>
</feature>
<sequence length="170" mass="18286">MSQFVIGRGRGAGQDQGSLRRGGPGGRSRTGLRWTHPARPVRAKHGSRFQVGPLDNALTRAGERQELRLSSAAATAPGTGTTGTSDAELEVASRAPARDRGQEQRCKRGPPMLKKHYDTSAEATALGERCTLSGSRCSGDLTPRNTGDSHDDRHPSRRGSNRRHGERPEL</sequence>
<feature type="compositionally biased region" description="Basic residues" evidence="1">
    <location>
        <begin position="155"/>
        <end position="170"/>
    </location>
</feature>
<dbReference type="AlphaFoldDB" id="A0A9N7W0B4"/>
<feature type="compositionally biased region" description="Low complexity" evidence="1">
    <location>
        <begin position="70"/>
        <end position="86"/>
    </location>
</feature>
<feature type="region of interest" description="Disordered" evidence="1">
    <location>
        <begin position="1"/>
        <end position="55"/>
    </location>
</feature>
<gene>
    <name evidence="2" type="ORF">PLEPLA_LOCUS45424</name>
</gene>
<dbReference type="EMBL" id="CADEAL010004349">
    <property type="protein sequence ID" value="CAB1457600.1"/>
    <property type="molecule type" value="Genomic_DNA"/>
</dbReference>
<evidence type="ECO:0000313" key="3">
    <source>
        <dbReference type="Proteomes" id="UP001153269"/>
    </source>
</evidence>
<comment type="caution">
    <text evidence="2">The sequence shown here is derived from an EMBL/GenBank/DDBJ whole genome shotgun (WGS) entry which is preliminary data.</text>
</comment>
<keyword evidence="3" id="KW-1185">Reference proteome</keyword>
<name>A0A9N7W0B4_PLEPL</name>
<proteinExistence type="predicted"/>
<evidence type="ECO:0000313" key="2">
    <source>
        <dbReference type="EMBL" id="CAB1457600.1"/>
    </source>
</evidence>